<evidence type="ECO:0000313" key="11">
    <source>
        <dbReference type="Proteomes" id="UP000794436"/>
    </source>
</evidence>
<dbReference type="InterPro" id="IPR045865">
    <property type="entry name" value="ACT-like_dom_sf"/>
</dbReference>
<dbReference type="Gene3D" id="1.10.510.10">
    <property type="entry name" value="Transferase(Phosphotransferase) domain 1"/>
    <property type="match status" value="1"/>
</dbReference>
<dbReference type="PRINTS" id="PR00109">
    <property type="entry name" value="TYRKINASE"/>
</dbReference>
<sequence length="764" mass="84396">MQSDRPVLRTSVSLTELTKHTASAGSLSTFIPSRPAAQGDLTPVASTTISSPSGVVLSSSFEGTSSAEEYLKDARKNSTDDLEVAPSPPCNTVSDTRLLYRKWRTGTSLSQSPDGHESIPENMSEIHVPDALSRSPYEQPGYLRSGELPTFKRSPEQGPSSFLRSPEQLPRIAEKTENVPLFANSYDPDLHARVLSEQIAAQEGVTGSPSLRPQGGSYGNSRTPESNSSSVMKKARSYQALEDLEKNGYFPAAPKPSALGVQRGLKDSVVNDMCRAVVKHMVGDVYVSSSGHHGVKKVLNHLYEPVLQSVQSHFKRLPARYALSVNPDDVPMHMRLLAKHQRNPDEININVQLQKDDDGNIVTNVCDVVVVSIDRDSLLDAITRALTSMKGSILDADVMTTHDGVTLDRFVVRGSFMADERQSELKRRIEENLARLSLGDHGDFKAPSRAAEIKPEATQTQVDANLAEQLGVLKMVDKNEIKDEWKLNITEIKIDTTVGSGRSGNTYSAWWRGTRVAAKVVDSSAQNAALSEDLLNEFHREVAVVSKLRHPNIVLFLGAAIAPPKYCLVFEFMQNGTLTDLIRSRKTPIDFFRIATEIAMGMNYLHLCSIMHRDLKSGNVLLDAHGTVKISDFGLSCVLDISGSHDLTAETGTYRWMAPEVIRHEPYSTKADVYSFGVVLWEMIAKDQPFRGLTPIQAAFAVARQQMRPALPRHTPIKIGELVEHCWHQDPNRRPDFSAILEALPLVKNSLKKRDFKNLGFTMP</sequence>
<evidence type="ECO:0000259" key="8">
    <source>
        <dbReference type="PROSITE" id="PS50011"/>
    </source>
</evidence>
<dbReference type="InterPro" id="IPR002912">
    <property type="entry name" value="ACT_dom"/>
</dbReference>
<evidence type="ECO:0000256" key="2">
    <source>
        <dbReference type="ARBA" id="ARBA00022679"/>
    </source>
</evidence>
<dbReference type="PROSITE" id="PS00108">
    <property type="entry name" value="PROTEIN_KINASE_ST"/>
    <property type="match status" value="1"/>
</dbReference>
<keyword evidence="5 6" id="KW-0067">ATP-binding</keyword>
<dbReference type="Proteomes" id="UP000794436">
    <property type="component" value="Unassembled WGS sequence"/>
</dbReference>
<protein>
    <recommendedName>
        <fullName evidence="12">TKL protein kinase</fullName>
    </recommendedName>
</protein>
<dbReference type="InterPro" id="IPR001245">
    <property type="entry name" value="Ser-Thr/Tyr_kinase_cat_dom"/>
</dbReference>
<dbReference type="CDD" id="cd13999">
    <property type="entry name" value="STKc_MAP3K-like"/>
    <property type="match status" value="1"/>
</dbReference>
<dbReference type="EMBL" id="SPLM01000002">
    <property type="protein sequence ID" value="TMW68452.1"/>
    <property type="molecule type" value="Genomic_DNA"/>
</dbReference>
<keyword evidence="2" id="KW-0808">Transferase</keyword>
<reference evidence="10" key="1">
    <citation type="submission" date="2019-03" db="EMBL/GenBank/DDBJ databases">
        <title>Long read genome sequence of the mycoparasitic Pythium oligandrum ATCC 38472 isolated from sugarbeet rhizosphere.</title>
        <authorList>
            <person name="Gaulin E."/>
        </authorList>
    </citation>
    <scope>NUCLEOTIDE SEQUENCE</scope>
    <source>
        <strain evidence="10">ATCC 38472_TT</strain>
    </source>
</reference>
<dbReference type="InterPro" id="IPR051681">
    <property type="entry name" value="Ser/Thr_Kinases-Pseudokinases"/>
</dbReference>
<feature type="compositionally biased region" description="Polar residues" evidence="7">
    <location>
        <begin position="219"/>
        <end position="231"/>
    </location>
</feature>
<dbReference type="PROSITE" id="PS00107">
    <property type="entry name" value="PROTEIN_KINASE_ATP"/>
    <property type="match status" value="1"/>
</dbReference>
<accession>A0A8K1CRG3</accession>
<evidence type="ECO:0000256" key="5">
    <source>
        <dbReference type="ARBA" id="ARBA00022840"/>
    </source>
</evidence>
<feature type="domain" description="ACT" evidence="9">
    <location>
        <begin position="367"/>
        <end position="443"/>
    </location>
</feature>
<dbReference type="GO" id="GO:0004674">
    <property type="term" value="F:protein serine/threonine kinase activity"/>
    <property type="evidence" value="ECO:0007669"/>
    <property type="project" value="UniProtKB-KW"/>
</dbReference>
<dbReference type="Gene3D" id="3.30.200.20">
    <property type="entry name" value="Phosphorylase Kinase, domain 1"/>
    <property type="match status" value="1"/>
</dbReference>
<dbReference type="SMART" id="SM00220">
    <property type="entry name" value="S_TKc"/>
    <property type="match status" value="1"/>
</dbReference>
<dbReference type="GO" id="GO:0005524">
    <property type="term" value="F:ATP binding"/>
    <property type="evidence" value="ECO:0007669"/>
    <property type="project" value="UniProtKB-UniRule"/>
</dbReference>
<dbReference type="InterPro" id="IPR011009">
    <property type="entry name" value="Kinase-like_dom_sf"/>
</dbReference>
<dbReference type="OrthoDB" id="4062651at2759"/>
<keyword evidence="1" id="KW-0723">Serine/threonine-protein kinase</keyword>
<name>A0A8K1CRG3_PYTOL</name>
<evidence type="ECO:0008006" key="12">
    <source>
        <dbReference type="Google" id="ProtNLM"/>
    </source>
</evidence>
<dbReference type="PANTHER" id="PTHR44329:SF288">
    <property type="entry name" value="MITOGEN-ACTIVATED PROTEIN KINASE KINASE KINASE 20"/>
    <property type="match status" value="1"/>
</dbReference>
<comment type="caution">
    <text evidence="10">The sequence shown here is derived from an EMBL/GenBank/DDBJ whole genome shotgun (WGS) entry which is preliminary data.</text>
</comment>
<evidence type="ECO:0000256" key="6">
    <source>
        <dbReference type="PROSITE-ProRule" id="PRU10141"/>
    </source>
</evidence>
<keyword evidence="3 6" id="KW-0547">Nucleotide-binding</keyword>
<dbReference type="PANTHER" id="PTHR44329">
    <property type="entry name" value="SERINE/THREONINE-PROTEIN KINASE TNNI3K-RELATED"/>
    <property type="match status" value="1"/>
</dbReference>
<keyword evidence="11" id="KW-1185">Reference proteome</keyword>
<dbReference type="InterPro" id="IPR000719">
    <property type="entry name" value="Prot_kinase_dom"/>
</dbReference>
<dbReference type="SUPFAM" id="SSF55021">
    <property type="entry name" value="ACT-like"/>
    <property type="match status" value="1"/>
</dbReference>
<dbReference type="Pfam" id="PF07714">
    <property type="entry name" value="PK_Tyr_Ser-Thr"/>
    <property type="match status" value="1"/>
</dbReference>
<dbReference type="InterPro" id="IPR008271">
    <property type="entry name" value="Ser/Thr_kinase_AS"/>
</dbReference>
<feature type="region of interest" description="Disordered" evidence="7">
    <location>
        <begin position="132"/>
        <end position="171"/>
    </location>
</feature>
<dbReference type="SUPFAM" id="SSF56112">
    <property type="entry name" value="Protein kinase-like (PK-like)"/>
    <property type="match status" value="1"/>
</dbReference>
<evidence type="ECO:0000256" key="1">
    <source>
        <dbReference type="ARBA" id="ARBA00022527"/>
    </source>
</evidence>
<evidence type="ECO:0000313" key="10">
    <source>
        <dbReference type="EMBL" id="TMW68452.1"/>
    </source>
</evidence>
<evidence type="ECO:0000259" key="9">
    <source>
        <dbReference type="PROSITE" id="PS51671"/>
    </source>
</evidence>
<feature type="region of interest" description="Disordered" evidence="7">
    <location>
        <begin position="201"/>
        <end position="233"/>
    </location>
</feature>
<dbReference type="PROSITE" id="PS50011">
    <property type="entry name" value="PROTEIN_KINASE_DOM"/>
    <property type="match status" value="1"/>
</dbReference>
<feature type="domain" description="Protein kinase" evidence="8">
    <location>
        <begin position="492"/>
        <end position="747"/>
    </location>
</feature>
<gene>
    <name evidence="10" type="ORF">Poli38472_005920</name>
</gene>
<dbReference type="CDD" id="cd04900">
    <property type="entry name" value="ACT_UUR-like_1"/>
    <property type="match status" value="1"/>
</dbReference>
<dbReference type="FunFam" id="3.30.200.20:FF:000180">
    <property type="entry name" value="serine/threonine-protein kinase STY46-like"/>
    <property type="match status" value="1"/>
</dbReference>
<feature type="binding site" evidence="6">
    <location>
        <position position="519"/>
    </location>
    <ligand>
        <name>ATP</name>
        <dbReference type="ChEBI" id="CHEBI:30616"/>
    </ligand>
</feature>
<keyword evidence="4" id="KW-0418">Kinase</keyword>
<organism evidence="10 11">
    <name type="scientific">Pythium oligandrum</name>
    <name type="common">Mycoparasitic fungus</name>
    <dbReference type="NCBI Taxonomy" id="41045"/>
    <lineage>
        <taxon>Eukaryota</taxon>
        <taxon>Sar</taxon>
        <taxon>Stramenopiles</taxon>
        <taxon>Oomycota</taxon>
        <taxon>Peronosporomycetes</taxon>
        <taxon>Pythiales</taxon>
        <taxon>Pythiaceae</taxon>
        <taxon>Pythium</taxon>
    </lineage>
</organism>
<evidence type="ECO:0000256" key="3">
    <source>
        <dbReference type="ARBA" id="ARBA00022741"/>
    </source>
</evidence>
<evidence type="ECO:0000256" key="7">
    <source>
        <dbReference type="SAM" id="MobiDB-lite"/>
    </source>
</evidence>
<proteinExistence type="predicted"/>
<dbReference type="AlphaFoldDB" id="A0A8K1CRG3"/>
<dbReference type="InterPro" id="IPR017441">
    <property type="entry name" value="Protein_kinase_ATP_BS"/>
</dbReference>
<dbReference type="PROSITE" id="PS51671">
    <property type="entry name" value="ACT"/>
    <property type="match status" value="1"/>
</dbReference>
<evidence type="ECO:0000256" key="4">
    <source>
        <dbReference type="ARBA" id="ARBA00022777"/>
    </source>
</evidence>